<organism evidence="11 12">
    <name type="scientific">Strongylocentrotus purpuratus</name>
    <name type="common">Purple sea urchin</name>
    <dbReference type="NCBI Taxonomy" id="7668"/>
    <lineage>
        <taxon>Eukaryota</taxon>
        <taxon>Metazoa</taxon>
        <taxon>Echinodermata</taxon>
        <taxon>Eleutherozoa</taxon>
        <taxon>Echinozoa</taxon>
        <taxon>Echinoidea</taxon>
        <taxon>Euechinoidea</taxon>
        <taxon>Echinacea</taxon>
        <taxon>Camarodonta</taxon>
        <taxon>Echinidea</taxon>
        <taxon>Strongylocentrotidae</taxon>
        <taxon>Strongylocentrotus</taxon>
    </lineage>
</organism>
<dbReference type="InterPro" id="IPR036811">
    <property type="entry name" value="Ubol_cytC_Rdtase_hinge_dom_sf"/>
</dbReference>
<dbReference type="InterPro" id="IPR023184">
    <property type="entry name" value="Ubol_cytC_Rdtase_hinge_dom"/>
</dbReference>
<dbReference type="FunCoup" id="A0A7M7PL51">
    <property type="interactions" value="1341"/>
</dbReference>
<dbReference type="GeneID" id="115928718"/>
<keyword evidence="6" id="KW-0249">Electron transport</keyword>
<protein>
    <recommendedName>
        <fullName evidence="10">Ubiquinol-cytochrome C reductase hinge domain-containing protein</fullName>
    </recommendedName>
</protein>
<dbReference type="OrthoDB" id="405848at2759"/>
<feature type="region of interest" description="Disordered" evidence="9">
    <location>
        <begin position="1"/>
        <end position="46"/>
    </location>
</feature>
<evidence type="ECO:0000256" key="2">
    <source>
        <dbReference type="ARBA" id="ARBA00006498"/>
    </source>
</evidence>
<dbReference type="EnsemblMetazoa" id="XM_030996552">
    <property type="protein sequence ID" value="XP_030852412"/>
    <property type="gene ID" value="LOC115928718"/>
</dbReference>
<proteinExistence type="inferred from homology"/>
<sequence length="107" mass="12333">MQDVTEITEIIMALEDEQILAGNPPEDEEEEEEEEEEEDEDLVDPRDKIREDCEATGHCAALKETFDACTDRVSAKSNTEETCTEEFFDFLHCVDHCTAPQTFKHYK</sequence>
<evidence type="ECO:0000313" key="11">
    <source>
        <dbReference type="EnsemblMetazoa" id="XP_030852412"/>
    </source>
</evidence>
<dbReference type="GO" id="GO:0006122">
    <property type="term" value="P:mitochondrial electron transport, ubiquinol to cytochrome c"/>
    <property type="evidence" value="ECO:0000318"/>
    <property type="project" value="GO_Central"/>
</dbReference>
<dbReference type="PANTHER" id="PTHR15336:SF0">
    <property type="entry name" value="CYTOCHROME B-C1 COMPLEX SUBUNIT 6, MITOCHONDRIAL"/>
    <property type="match status" value="1"/>
</dbReference>
<dbReference type="AlphaFoldDB" id="A0A7M7PL51"/>
<dbReference type="Proteomes" id="UP000007110">
    <property type="component" value="Unassembled WGS sequence"/>
</dbReference>
<name>A0A7M7PL51_STRPU</name>
<dbReference type="KEGG" id="spu:115928718"/>
<feature type="domain" description="Ubiquinol-cytochrome C reductase hinge" evidence="10">
    <location>
        <begin position="44"/>
        <end position="105"/>
    </location>
</feature>
<evidence type="ECO:0000256" key="9">
    <source>
        <dbReference type="SAM" id="MobiDB-lite"/>
    </source>
</evidence>
<dbReference type="PANTHER" id="PTHR15336">
    <property type="entry name" value="UBIQUINOL-CYTOCHROME C REDUCTASE COMPLEX 7.8 KDA PROTEIN"/>
    <property type="match status" value="1"/>
</dbReference>
<comment type="subcellular location">
    <subcellularLocation>
        <location evidence="1">Mitochondrion inner membrane</location>
        <topology evidence="1">Peripheral membrane protein</topology>
        <orientation evidence="1">Intermembrane side</orientation>
    </subcellularLocation>
</comment>
<evidence type="ECO:0000256" key="1">
    <source>
        <dbReference type="ARBA" id="ARBA00004137"/>
    </source>
</evidence>
<dbReference type="Pfam" id="PF02320">
    <property type="entry name" value="UCR_hinge"/>
    <property type="match status" value="1"/>
</dbReference>
<evidence type="ECO:0000259" key="10">
    <source>
        <dbReference type="Pfam" id="PF02320"/>
    </source>
</evidence>
<dbReference type="SUPFAM" id="SSF81531">
    <property type="entry name" value="Non-heme 11 kDa protein of cytochrome bc1 complex (Ubiquinol-cytochrome c reductase)"/>
    <property type="match status" value="1"/>
</dbReference>
<keyword evidence="3" id="KW-0813">Transport</keyword>
<reference evidence="11" key="2">
    <citation type="submission" date="2021-01" db="UniProtKB">
        <authorList>
            <consortium name="EnsemblMetazoa"/>
        </authorList>
    </citation>
    <scope>IDENTIFICATION</scope>
</reference>
<dbReference type="GO" id="GO:0045275">
    <property type="term" value="C:respiratory chain complex III"/>
    <property type="evidence" value="ECO:0000318"/>
    <property type="project" value="GO_Central"/>
</dbReference>
<evidence type="ECO:0000313" key="12">
    <source>
        <dbReference type="Proteomes" id="UP000007110"/>
    </source>
</evidence>
<evidence type="ECO:0000256" key="6">
    <source>
        <dbReference type="ARBA" id="ARBA00022982"/>
    </source>
</evidence>
<dbReference type="Gene3D" id="1.10.287.20">
    <property type="entry name" value="Ubiquinol-cytochrome C reductase hinge domain"/>
    <property type="match status" value="1"/>
</dbReference>
<keyword evidence="8" id="KW-0472">Membrane</keyword>
<keyword evidence="7" id="KW-0496">Mitochondrion</keyword>
<feature type="compositionally biased region" description="Acidic residues" evidence="9">
    <location>
        <begin position="25"/>
        <end position="42"/>
    </location>
</feature>
<dbReference type="OMA" id="NTCNDRV"/>
<dbReference type="InterPro" id="IPR003422">
    <property type="entry name" value="Cyt_b-c1_6"/>
</dbReference>
<dbReference type="InParanoid" id="A0A7M7PL51"/>
<dbReference type="RefSeq" id="XP_030852412.1">
    <property type="nucleotide sequence ID" value="XM_030996552.1"/>
</dbReference>
<reference evidence="12" key="1">
    <citation type="submission" date="2015-02" db="EMBL/GenBank/DDBJ databases">
        <title>Genome sequencing for Strongylocentrotus purpuratus.</title>
        <authorList>
            <person name="Murali S."/>
            <person name="Liu Y."/>
            <person name="Vee V."/>
            <person name="English A."/>
            <person name="Wang M."/>
            <person name="Skinner E."/>
            <person name="Han Y."/>
            <person name="Muzny D.M."/>
            <person name="Worley K.C."/>
            <person name="Gibbs R.A."/>
        </authorList>
    </citation>
    <scope>NUCLEOTIDE SEQUENCE</scope>
</reference>
<evidence type="ECO:0000256" key="7">
    <source>
        <dbReference type="ARBA" id="ARBA00023128"/>
    </source>
</evidence>
<comment type="similarity">
    <text evidence="2">Belongs to the UQCRH/QCR6 family.</text>
</comment>
<evidence type="ECO:0000256" key="8">
    <source>
        <dbReference type="ARBA" id="ARBA00023136"/>
    </source>
</evidence>
<keyword evidence="4" id="KW-0679">Respiratory chain</keyword>
<dbReference type="FunFam" id="1.10.287.20:FF:000004">
    <property type="entry name" value="Cytochrome b-c1 complex subunit 6"/>
    <property type="match status" value="1"/>
</dbReference>
<keyword evidence="12" id="KW-1185">Reference proteome</keyword>
<keyword evidence="5" id="KW-0999">Mitochondrion inner membrane</keyword>
<evidence type="ECO:0000256" key="5">
    <source>
        <dbReference type="ARBA" id="ARBA00022792"/>
    </source>
</evidence>
<accession>A0A7M7PL51</accession>
<evidence type="ECO:0000256" key="4">
    <source>
        <dbReference type="ARBA" id="ARBA00022660"/>
    </source>
</evidence>
<dbReference type="GO" id="GO:0005743">
    <property type="term" value="C:mitochondrial inner membrane"/>
    <property type="evidence" value="ECO:0007669"/>
    <property type="project" value="UniProtKB-SubCell"/>
</dbReference>
<evidence type="ECO:0000256" key="3">
    <source>
        <dbReference type="ARBA" id="ARBA00022448"/>
    </source>
</evidence>